<comment type="caution">
    <text evidence="3">The sequence shown here is derived from an EMBL/GenBank/DDBJ whole genome shotgun (WGS) entry which is preliminary data.</text>
</comment>
<dbReference type="GO" id="GO:0016485">
    <property type="term" value="P:protein processing"/>
    <property type="evidence" value="ECO:0007669"/>
    <property type="project" value="TreeGrafter"/>
</dbReference>
<dbReference type="Gene3D" id="1.10.1380.10">
    <property type="entry name" value="Neutral endopeptidase , domain2"/>
    <property type="match status" value="1"/>
</dbReference>
<dbReference type="AlphaFoldDB" id="T0ZE56"/>
<dbReference type="PANTHER" id="PTHR11733">
    <property type="entry name" value="ZINC METALLOPROTEASE FAMILY M13 NEPRILYSIN-RELATED"/>
    <property type="match status" value="1"/>
</dbReference>
<dbReference type="EMBL" id="AUZX01011419">
    <property type="protein sequence ID" value="EQD43323.1"/>
    <property type="molecule type" value="Genomic_DNA"/>
</dbReference>
<reference evidence="3" key="1">
    <citation type="submission" date="2013-08" db="EMBL/GenBank/DDBJ databases">
        <authorList>
            <person name="Mendez C."/>
            <person name="Richter M."/>
            <person name="Ferrer M."/>
            <person name="Sanchez J."/>
        </authorList>
    </citation>
    <scope>NUCLEOTIDE SEQUENCE</scope>
</reference>
<feature type="compositionally biased region" description="Pro residues" evidence="1">
    <location>
        <begin position="1"/>
        <end position="18"/>
    </location>
</feature>
<feature type="non-terminal residue" evidence="3">
    <location>
        <position position="203"/>
    </location>
</feature>
<sequence>MNEPPSPPVSNAPTPEAPTTPGADDSLRFSVDHLDRSVRPQDDIYTFAAGGWIARHPIPPDRSSWSSFQALAEENLRRLHALLVEAEARARTDPSTARPVIRQVGEFYASVMDQATVERRGIAPLEEEVSRLGPGRWPSELPQLLGHWHSLGIGAAFSAYVDVDRQDSSRYVPYLEQGGLSLPDREYYLADNFAEIRTAFLRH</sequence>
<dbReference type="PANTHER" id="PTHR11733:SF167">
    <property type="entry name" value="FI17812P1-RELATED"/>
    <property type="match status" value="1"/>
</dbReference>
<evidence type="ECO:0000256" key="1">
    <source>
        <dbReference type="SAM" id="MobiDB-lite"/>
    </source>
</evidence>
<evidence type="ECO:0000259" key="2">
    <source>
        <dbReference type="Pfam" id="PF05649"/>
    </source>
</evidence>
<gene>
    <name evidence="3" type="ORF">B1A_15565</name>
</gene>
<dbReference type="PROSITE" id="PS51885">
    <property type="entry name" value="NEPRILYSIN"/>
    <property type="match status" value="1"/>
</dbReference>
<feature type="domain" description="Peptidase M13 N-terminal" evidence="2">
    <location>
        <begin position="40"/>
        <end position="203"/>
    </location>
</feature>
<dbReference type="GO" id="GO:0005886">
    <property type="term" value="C:plasma membrane"/>
    <property type="evidence" value="ECO:0007669"/>
    <property type="project" value="TreeGrafter"/>
</dbReference>
<keyword evidence="3" id="KW-0378">Hydrolase</keyword>
<proteinExistence type="predicted"/>
<dbReference type="SUPFAM" id="SSF55486">
    <property type="entry name" value="Metalloproteases ('zincins'), catalytic domain"/>
    <property type="match status" value="1"/>
</dbReference>
<feature type="region of interest" description="Disordered" evidence="1">
    <location>
        <begin position="1"/>
        <end position="27"/>
    </location>
</feature>
<organism evidence="3">
    <name type="scientific">mine drainage metagenome</name>
    <dbReference type="NCBI Taxonomy" id="410659"/>
    <lineage>
        <taxon>unclassified sequences</taxon>
        <taxon>metagenomes</taxon>
        <taxon>ecological metagenomes</taxon>
    </lineage>
</organism>
<protein>
    <submittedName>
        <fullName evidence="3">Zinc metalloprotease</fullName>
    </submittedName>
</protein>
<dbReference type="GO" id="GO:0004222">
    <property type="term" value="F:metalloendopeptidase activity"/>
    <property type="evidence" value="ECO:0007669"/>
    <property type="project" value="InterPro"/>
</dbReference>
<dbReference type="InterPro" id="IPR008753">
    <property type="entry name" value="Peptidase_M13_N"/>
</dbReference>
<dbReference type="InterPro" id="IPR042089">
    <property type="entry name" value="Peptidase_M13_dom_2"/>
</dbReference>
<accession>T0ZE56</accession>
<dbReference type="InterPro" id="IPR000718">
    <property type="entry name" value="Peptidase_M13"/>
</dbReference>
<keyword evidence="3" id="KW-0482">Metalloprotease</keyword>
<dbReference type="Pfam" id="PF05649">
    <property type="entry name" value="Peptidase_M13_N"/>
    <property type="match status" value="1"/>
</dbReference>
<reference evidence="3" key="2">
    <citation type="journal article" date="2014" name="ISME J.">
        <title>Microbial stratification in low pH oxic and suboxic macroscopic growths along an acid mine drainage.</title>
        <authorList>
            <person name="Mendez-Garcia C."/>
            <person name="Mesa V."/>
            <person name="Sprenger R.R."/>
            <person name="Richter M."/>
            <person name="Diez M.S."/>
            <person name="Solano J."/>
            <person name="Bargiela R."/>
            <person name="Golyshina O.V."/>
            <person name="Manteca A."/>
            <person name="Ramos J.L."/>
            <person name="Gallego J.R."/>
            <person name="Llorente I."/>
            <person name="Martins Dos Santos V.A."/>
            <person name="Jensen O.N."/>
            <person name="Pelaez A.I."/>
            <person name="Sanchez J."/>
            <person name="Ferrer M."/>
        </authorList>
    </citation>
    <scope>NUCLEOTIDE SEQUENCE</scope>
</reference>
<keyword evidence="3" id="KW-0645">Protease</keyword>
<evidence type="ECO:0000313" key="3">
    <source>
        <dbReference type="EMBL" id="EQD43323.1"/>
    </source>
</evidence>
<name>T0ZE56_9ZZZZ</name>